<comment type="catalytic activity">
    <reaction evidence="1 10 11">
        <text>D-ribulose 5-phosphate = D-xylulose 5-phosphate</text>
        <dbReference type="Rhea" id="RHEA:13677"/>
        <dbReference type="ChEBI" id="CHEBI:57737"/>
        <dbReference type="ChEBI" id="CHEBI:58121"/>
        <dbReference type="EC" id="5.1.3.1"/>
    </reaction>
</comment>
<evidence type="ECO:0000313" key="13">
    <source>
        <dbReference type="Proteomes" id="UP001310692"/>
    </source>
</evidence>
<protein>
    <recommendedName>
        <fullName evidence="7 10">Ribulose-phosphate 3-epimerase</fullName>
        <ecNumber evidence="7 10">5.1.3.1</ecNumber>
    </recommendedName>
</protein>
<proteinExistence type="inferred from homology"/>
<comment type="cofactor">
    <cofactor evidence="4">
        <name>Zn(2+)</name>
        <dbReference type="ChEBI" id="CHEBI:29105"/>
    </cofactor>
</comment>
<dbReference type="Gene3D" id="3.20.20.70">
    <property type="entry name" value="Aldolase class I"/>
    <property type="match status" value="1"/>
</dbReference>
<comment type="caution">
    <text evidence="12">The sequence shown here is derived from an EMBL/GenBank/DDBJ whole genome shotgun (WGS) entry which is preliminary data.</text>
</comment>
<dbReference type="InterPro" id="IPR000056">
    <property type="entry name" value="Ribul_P_3_epim-like"/>
</dbReference>
<dbReference type="CDD" id="cd00429">
    <property type="entry name" value="RPE"/>
    <property type="match status" value="1"/>
</dbReference>
<comment type="cofactor">
    <cofactor evidence="5">
        <name>Fe(2+)</name>
        <dbReference type="ChEBI" id="CHEBI:29033"/>
    </cofactor>
</comment>
<feature type="binding site" evidence="10">
    <location>
        <position position="68"/>
    </location>
    <ligand>
        <name>substrate</name>
    </ligand>
</feature>
<dbReference type="Pfam" id="PF00834">
    <property type="entry name" value="Ribul_P_3_epim"/>
    <property type="match status" value="1"/>
</dbReference>
<dbReference type="PROSITE" id="PS01086">
    <property type="entry name" value="RIBUL_P_3_EPIMER_2"/>
    <property type="match status" value="1"/>
</dbReference>
<evidence type="ECO:0000256" key="6">
    <source>
        <dbReference type="ARBA" id="ARBA00009541"/>
    </source>
</evidence>
<dbReference type="PANTHER" id="PTHR11749">
    <property type="entry name" value="RIBULOSE-5-PHOSPHATE-3-EPIMERASE"/>
    <property type="match status" value="1"/>
</dbReference>
<dbReference type="HAMAP" id="MF_02227">
    <property type="entry name" value="RPE"/>
    <property type="match status" value="1"/>
</dbReference>
<comment type="cofactor">
    <cofactor evidence="3">
        <name>Co(2+)</name>
        <dbReference type="ChEBI" id="CHEBI:48828"/>
    </cofactor>
</comment>
<feature type="active site" description="Proton donor" evidence="10">
    <location>
        <position position="177"/>
    </location>
</feature>
<feature type="active site" description="Proton acceptor" evidence="10">
    <location>
        <position position="37"/>
    </location>
</feature>
<dbReference type="GO" id="GO:0004750">
    <property type="term" value="F:D-ribulose-phosphate 3-epimerase activity"/>
    <property type="evidence" value="ECO:0007669"/>
    <property type="project" value="UniProtKB-EC"/>
</dbReference>
<reference evidence="12 13" key="1">
    <citation type="submission" date="2024-01" db="EMBL/GenBank/DDBJ databases">
        <title>Hyphobacterium bacterium isolated from marine sediment.</title>
        <authorList>
            <person name="Zhao S."/>
        </authorList>
    </citation>
    <scope>NUCLEOTIDE SEQUENCE [LARGE SCALE GENOMIC DNA]</scope>
    <source>
        <strain evidence="12 13">Y60-23</strain>
    </source>
</reference>
<feature type="binding site" evidence="10">
    <location>
        <position position="37"/>
    </location>
    <ligand>
        <name>a divalent metal cation</name>
        <dbReference type="ChEBI" id="CHEBI:60240"/>
    </ligand>
</feature>
<evidence type="ECO:0000256" key="8">
    <source>
        <dbReference type="ARBA" id="ARBA00022723"/>
    </source>
</evidence>
<evidence type="ECO:0000256" key="1">
    <source>
        <dbReference type="ARBA" id="ARBA00001782"/>
    </source>
</evidence>
<gene>
    <name evidence="10 12" type="primary">rpe</name>
    <name evidence="12" type="ORF">V0U35_01405</name>
</gene>
<sequence>MTATLRLAPSILSADFARLGEEVRDIDAAGADWIHIDVMDGHYVPNLTIGPGVVKALRPHSEKPFDVHLMITPVDPFIEAFAKAGADYITAHPEAGPHFHRTVQAIKSAGAKAGAALNPSTDPSAIDYVLDELDLVLVMSVNPGFGGQSFITSQLRKIEYLKTLITKRGLDTIVEVDGGVTPQTARDCERAGADVLVAGTAAFTGGRDCYADNLKALRGG</sequence>
<comment type="caution">
    <text evidence="10">Lacks conserved residue(s) required for the propagation of feature annotation.</text>
</comment>
<comment type="function">
    <text evidence="10">Catalyzes the reversible epimerization of D-ribulose 5-phosphate to D-xylulose 5-phosphate.</text>
</comment>
<dbReference type="EC" id="5.1.3.1" evidence="7 10"/>
<dbReference type="InterPro" id="IPR011060">
    <property type="entry name" value="RibuloseP-bd_barrel"/>
</dbReference>
<dbReference type="EMBL" id="JAZDRO010000001">
    <property type="protein sequence ID" value="MEE2565320.1"/>
    <property type="molecule type" value="Genomic_DNA"/>
</dbReference>
<dbReference type="PIRSF" id="PIRSF001461">
    <property type="entry name" value="RPE"/>
    <property type="match status" value="1"/>
</dbReference>
<feature type="binding site" evidence="10">
    <location>
        <begin position="144"/>
        <end position="147"/>
    </location>
    <ligand>
        <name>substrate</name>
    </ligand>
</feature>
<keyword evidence="8 10" id="KW-0479">Metal-binding</keyword>
<evidence type="ECO:0000256" key="11">
    <source>
        <dbReference type="PIRNR" id="PIRNR001461"/>
    </source>
</evidence>
<dbReference type="RefSeq" id="WP_330194858.1">
    <property type="nucleotide sequence ID" value="NZ_JAZDRO010000001.1"/>
</dbReference>
<evidence type="ECO:0000256" key="10">
    <source>
        <dbReference type="HAMAP-Rule" id="MF_02227"/>
    </source>
</evidence>
<feature type="binding site" evidence="10">
    <location>
        <position position="10"/>
    </location>
    <ligand>
        <name>substrate</name>
    </ligand>
</feature>
<evidence type="ECO:0000256" key="9">
    <source>
        <dbReference type="ARBA" id="ARBA00023235"/>
    </source>
</evidence>
<dbReference type="InterPro" id="IPR026019">
    <property type="entry name" value="Ribul_P_3_epim"/>
</dbReference>
<comment type="pathway">
    <text evidence="10">Carbohydrate degradation.</text>
</comment>
<evidence type="ECO:0000256" key="2">
    <source>
        <dbReference type="ARBA" id="ARBA00001936"/>
    </source>
</evidence>
<evidence type="ECO:0000313" key="12">
    <source>
        <dbReference type="EMBL" id="MEE2565320.1"/>
    </source>
</evidence>
<feature type="binding site" evidence="10">
    <location>
        <position position="35"/>
    </location>
    <ligand>
        <name>a divalent metal cation</name>
        <dbReference type="ChEBI" id="CHEBI:60240"/>
    </ligand>
</feature>
<dbReference type="SUPFAM" id="SSF51366">
    <property type="entry name" value="Ribulose-phoshate binding barrel"/>
    <property type="match status" value="1"/>
</dbReference>
<evidence type="ECO:0000256" key="7">
    <source>
        <dbReference type="ARBA" id="ARBA00013188"/>
    </source>
</evidence>
<dbReference type="Proteomes" id="UP001310692">
    <property type="component" value="Unassembled WGS sequence"/>
</dbReference>
<comment type="cofactor">
    <cofactor evidence="2">
        <name>Mn(2+)</name>
        <dbReference type="ChEBI" id="CHEBI:29035"/>
    </cofactor>
</comment>
<feature type="binding site" evidence="10">
    <location>
        <position position="68"/>
    </location>
    <ligand>
        <name>a divalent metal cation</name>
        <dbReference type="ChEBI" id="CHEBI:60240"/>
    </ligand>
</feature>
<organism evidence="12 13">
    <name type="scientific">Hyphobacterium marinum</name>
    <dbReference type="NCBI Taxonomy" id="3116574"/>
    <lineage>
        <taxon>Bacteria</taxon>
        <taxon>Pseudomonadati</taxon>
        <taxon>Pseudomonadota</taxon>
        <taxon>Alphaproteobacteria</taxon>
        <taxon>Maricaulales</taxon>
        <taxon>Maricaulaceae</taxon>
        <taxon>Hyphobacterium</taxon>
    </lineage>
</organism>
<dbReference type="NCBIfam" id="NF004076">
    <property type="entry name" value="PRK05581.1-4"/>
    <property type="match status" value="1"/>
</dbReference>
<evidence type="ECO:0000256" key="5">
    <source>
        <dbReference type="ARBA" id="ARBA00001954"/>
    </source>
</evidence>
<evidence type="ECO:0000256" key="3">
    <source>
        <dbReference type="ARBA" id="ARBA00001941"/>
    </source>
</evidence>
<feature type="binding site" evidence="10">
    <location>
        <position position="177"/>
    </location>
    <ligand>
        <name>a divalent metal cation</name>
        <dbReference type="ChEBI" id="CHEBI:60240"/>
    </ligand>
</feature>
<comment type="cofactor">
    <cofactor evidence="10">
        <name>a divalent metal cation</name>
        <dbReference type="ChEBI" id="CHEBI:60240"/>
    </cofactor>
    <text evidence="10">Binds 1 divalent metal cation per subunit.</text>
</comment>
<dbReference type="InterPro" id="IPR013785">
    <property type="entry name" value="Aldolase_TIM"/>
</dbReference>
<name>A0ABU7LWF2_9PROT</name>
<evidence type="ECO:0000256" key="4">
    <source>
        <dbReference type="ARBA" id="ARBA00001947"/>
    </source>
</evidence>
<dbReference type="NCBIfam" id="TIGR01163">
    <property type="entry name" value="rpe"/>
    <property type="match status" value="1"/>
</dbReference>
<keyword evidence="9 10" id="KW-0413">Isomerase</keyword>
<comment type="similarity">
    <text evidence="6 10 11">Belongs to the ribulose-phosphate 3-epimerase family.</text>
</comment>
<feature type="binding site" evidence="10">
    <location>
        <begin position="177"/>
        <end position="179"/>
    </location>
    <ligand>
        <name>substrate</name>
    </ligand>
</feature>
<accession>A0ABU7LWF2</accession>
<keyword evidence="10 11" id="KW-0119">Carbohydrate metabolism</keyword>
<dbReference type="PROSITE" id="PS01085">
    <property type="entry name" value="RIBUL_P_3_EPIMER_1"/>
    <property type="match status" value="1"/>
</dbReference>
<keyword evidence="13" id="KW-1185">Reference proteome</keyword>